<dbReference type="Proteomes" id="UP000034774">
    <property type="component" value="Unassembled WGS sequence"/>
</dbReference>
<proteinExistence type="predicted"/>
<feature type="transmembrane region" description="Helical" evidence="1">
    <location>
        <begin position="60"/>
        <end position="80"/>
    </location>
</feature>
<sequence>MNQFAQTSKFLSRGFDLNLGKFSIPLAYWEVAAIVFLIFLLILSMAQFRRHYVDWGLKGALFGIFFGFLLALLLEGFLIVGGKTALTEFLGWKNAPKPLQIALDAGRTQLIQVLGVKSSIPSSLAKDSSTFQGALENIQTLSPADLKKVKSLICQP</sequence>
<keyword evidence="1" id="KW-0472">Membrane</keyword>
<dbReference type="EMBL" id="LBVU01000004">
    <property type="protein sequence ID" value="KKQ91901.1"/>
    <property type="molecule type" value="Genomic_DNA"/>
</dbReference>
<gene>
    <name evidence="2" type="ORF">UT17_C0004G0249</name>
</gene>
<comment type="caution">
    <text evidence="2">The sequence shown here is derived from an EMBL/GenBank/DDBJ whole genome shotgun (WGS) entry which is preliminary data.</text>
</comment>
<reference evidence="2 3" key="1">
    <citation type="journal article" date="2015" name="Nature">
        <title>rRNA introns, odd ribosomes, and small enigmatic genomes across a large radiation of phyla.</title>
        <authorList>
            <person name="Brown C.T."/>
            <person name="Hug L.A."/>
            <person name="Thomas B.C."/>
            <person name="Sharon I."/>
            <person name="Castelle C.J."/>
            <person name="Singh A."/>
            <person name="Wilkins M.J."/>
            <person name="Williams K.H."/>
            <person name="Banfield J.F."/>
        </authorList>
    </citation>
    <scope>NUCLEOTIDE SEQUENCE [LARGE SCALE GENOMIC DNA]</scope>
</reference>
<keyword evidence="1" id="KW-0812">Transmembrane</keyword>
<dbReference type="STRING" id="1618572.UT17_C0004G0249"/>
<keyword evidence="1" id="KW-1133">Transmembrane helix</keyword>
<evidence type="ECO:0000313" key="2">
    <source>
        <dbReference type="EMBL" id="KKQ91901.1"/>
    </source>
</evidence>
<evidence type="ECO:0000256" key="1">
    <source>
        <dbReference type="SAM" id="Phobius"/>
    </source>
</evidence>
<dbReference type="AlphaFoldDB" id="A0A0G0PR93"/>
<evidence type="ECO:0000313" key="3">
    <source>
        <dbReference type="Proteomes" id="UP000034774"/>
    </source>
</evidence>
<name>A0A0G0PR93_9BACT</name>
<protein>
    <submittedName>
        <fullName evidence="2">Uncharacterized protein</fullName>
    </submittedName>
</protein>
<organism evidence="2 3">
    <name type="scientific">Candidatus Woesebacteria bacterium GW2011_GWB1_39_10</name>
    <dbReference type="NCBI Taxonomy" id="1618572"/>
    <lineage>
        <taxon>Bacteria</taxon>
        <taxon>Candidatus Woeseibacteriota</taxon>
    </lineage>
</organism>
<accession>A0A0G0PR93</accession>
<feature type="transmembrane region" description="Helical" evidence="1">
    <location>
        <begin position="26"/>
        <end position="48"/>
    </location>
</feature>